<protein>
    <recommendedName>
        <fullName evidence="2">C4-type zinc ribbon domain-containing protein</fullName>
    </recommendedName>
</protein>
<evidence type="ECO:0000256" key="1">
    <source>
        <dbReference type="SAM" id="Coils"/>
    </source>
</evidence>
<evidence type="ECO:0000313" key="3">
    <source>
        <dbReference type="EMBL" id="SHO50415.1"/>
    </source>
</evidence>
<proteinExistence type="predicted"/>
<dbReference type="InterPro" id="IPR003743">
    <property type="entry name" value="Zf-RING_7"/>
</dbReference>
<evidence type="ECO:0000313" key="4">
    <source>
        <dbReference type="Proteomes" id="UP000184603"/>
    </source>
</evidence>
<keyword evidence="4" id="KW-1185">Reference proteome</keyword>
<dbReference type="RefSeq" id="WP_073614882.1">
    <property type="nucleotide sequence ID" value="NZ_FRFE01000018.1"/>
</dbReference>
<dbReference type="OrthoDB" id="9795058at2"/>
<feature type="domain" description="C4-type zinc ribbon" evidence="2">
    <location>
        <begin position="198"/>
        <end position="229"/>
    </location>
</feature>
<organism evidence="3 4">
    <name type="scientific">Desulfopila aestuarii DSM 18488</name>
    <dbReference type="NCBI Taxonomy" id="1121416"/>
    <lineage>
        <taxon>Bacteria</taxon>
        <taxon>Pseudomonadati</taxon>
        <taxon>Thermodesulfobacteriota</taxon>
        <taxon>Desulfobulbia</taxon>
        <taxon>Desulfobulbales</taxon>
        <taxon>Desulfocapsaceae</taxon>
        <taxon>Desulfopila</taxon>
    </lineage>
</organism>
<dbReference type="Proteomes" id="UP000184603">
    <property type="component" value="Unassembled WGS sequence"/>
</dbReference>
<dbReference type="STRING" id="1121416.SAMN02745220_03419"/>
<keyword evidence="1" id="KW-0175">Coiled coil</keyword>
<dbReference type="EMBL" id="FRFE01000018">
    <property type="protein sequence ID" value="SHO50415.1"/>
    <property type="molecule type" value="Genomic_DNA"/>
</dbReference>
<dbReference type="AlphaFoldDB" id="A0A1M7YCR5"/>
<gene>
    <name evidence="3" type="ORF">SAMN02745220_03419</name>
</gene>
<sequence>MNEHMEQLVILQAIDLEIDAIDSNIKAEQNALDARITALAVREQNIATLVEKIASLDKQKRDLEGEASDRLSHVKDRQSKMMQVQTGREQTALLKEIEDGKKSVKENEEKIVALMEESENLIAKVEEEKNLLKGEKSLVEEEKEKVRSAIETINKGKKAKDTERQNQAQVVEPRLLKKYDMLRSRRNGLAVANVLQGVCQGCFMSLPPQKYNMLLKGDAMLDCPCCQRMVYHQPPADME</sequence>
<reference evidence="3 4" key="1">
    <citation type="submission" date="2016-12" db="EMBL/GenBank/DDBJ databases">
        <authorList>
            <person name="Song W.-J."/>
            <person name="Kurnit D.M."/>
        </authorList>
    </citation>
    <scope>NUCLEOTIDE SEQUENCE [LARGE SCALE GENOMIC DNA]</scope>
    <source>
        <strain evidence="3 4">DSM 18488</strain>
    </source>
</reference>
<accession>A0A1M7YCR5</accession>
<dbReference type="Pfam" id="PF02591">
    <property type="entry name" value="Zn_ribbon_9"/>
    <property type="match status" value="1"/>
</dbReference>
<evidence type="ECO:0000259" key="2">
    <source>
        <dbReference type="Pfam" id="PF02591"/>
    </source>
</evidence>
<feature type="coiled-coil region" evidence="1">
    <location>
        <begin position="97"/>
        <end position="145"/>
    </location>
</feature>
<name>A0A1M7YCR5_9BACT</name>
<dbReference type="Gene3D" id="1.10.287.1490">
    <property type="match status" value="1"/>
</dbReference>